<protein>
    <recommendedName>
        <fullName evidence="1">Endonuclease/exonuclease/phosphatase domain-containing protein</fullName>
    </recommendedName>
</protein>
<reference evidence="2 3" key="1">
    <citation type="submission" date="2018-06" db="EMBL/GenBank/DDBJ databases">
        <title>The Genome of Cuscuta australis (Dodder) Provides Insight into the Evolution of Plant Parasitism.</title>
        <authorList>
            <person name="Liu H."/>
        </authorList>
    </citation>
    <scope>NUCLEOTIDE SEQUENCE [LARGE SCALE GENOMIC DNA]</scope>
    <source>
        <strain evidence="3">cv. Yunnan</strain>
        <tissue evidence="2">Vines</tissue>
    </source>
</reference>
<organism evidence="2 3">
    <name type="scientific">Cuscuta australis</name>
    <dbReference type="NCBI Taxonomy" id="267555"/>
    <lineage>
        <taxon>Eukaryota</taxon>
        <taxon>Viridiplantae</taxon>
        <taxon>Streptophyta</taxon>
        <taxon>Embryophyta</taxon>
        <taxon>Tracheophyta</taxon>
        <taxon>Spermatophyta</taxon>
        <taxon>Magnoliopsida</taxon>
        <taxon>eudicotyledons</taxon>
        <taxon>Gunneridae</taxon>
        <taxon>Pentapetalae</taxon>
        <taxon>asterids</taxon>
        <taxon>lamiids</taxon>
        <taxon>Solanales</taxon>
        <taxon>Convolvulaceae</taxon>
        <taxon>Cuscuteae</taxon>
        <taxon>Cuscuta</taxon>
        <taxon>Cuscuta subgen. Grammica</taxon>
        <taxon>Cuscuta sect. Cleistogrammica</taxon>
    </lineage>
</organism>
<dbReference type="PANTHER" id="PTHR33710:SF13">
    <property type="entry name" value="ENDONUCLEASE_EXONUCLEASE_PHOSPHATASE FAMILY PROTEIN"/>
    <property type="match status" value="1"/>
</dbReference>
<evidence type="ECO:0000313" key="2">
    <source>
        <dbReference type="EMBL" id="RAL41595.1"/>
    </source>
</evidence>
<sequence>MYKAHTFNHPWIVGGDFNTVLSFDEHKGNSNPDFNDMDDFRTCIDACGLHSPPFTGGIFTWTGVISKGKLWRRLDRVLINSNSNMLFSDISISHLSKTSSDHKPILLLCKEEGFQGPKPFRFLNVWATHHNFLTTVNDYWVNSPRTGGMAGLAMKLKGLKSTLSNWNKLHFGNIFQEKGSGQQINIHKSCFYTANKVNSTKIATMAESLSMDHGTLPFTYLGATMIKGKLKKHHCSKLLGHFDKYMNSWFSTTLNPMGTLVLIKHVLSSIPLHIIAVHCLPQSIIKSLHMKMANFVWGFKNVDGPTPRSNLNLNQHILEWNLSQRRNNLKGHLRDRSTADGEWSTAACPAEGRHFQPVNNGRPPVNRHGDLEIRRVEI</sequence>
<proteinExistence type="predicted"/>
<dbReference type="InterPro" id="IPR036691">
    <property type="entry name" value="Endo/exonu/phosph_ase_sf"/>
</dbReference>
<name>A0A328D798_9ASTE</name>
<dbReference type="InterPro" id="IPR005135">
    <property type="entry name" value="Endo/exonuclease/phosphatase"/>
</dbReference>
<evidence type="ECO:0000313" key="3">
    <source>
        <dbReference type="Proteomes" id="UP000249390"/>
    </source>
</evidence>
<accession>A0A328D798</accession>
<dbReference type="SUPFAM" id="SSF56219">
    <property type="entry name" value="DNase I-like"/>
    <property type="match status" value="1"/>
</dbReference>
<feature type="domain" description="Endonuclease/exonuclease/phosphatase" evidence="1">
    <location>
        <begin position="6"/>
        <end position="102"/>
    </location>
</feature>
<dbReference type="EMBL" id="NQVE01000186">
    <property type="protein sequence ID" value="RAL41595.1"/>
    <property type="molecule type" value="Genomic_DNA"/>
</dbReference>
<dbReference type="AlphaFoldDB" id="A0A328D798"/>
<comment type="caution">
    <text evidence="2">The sequence shown here is derived from an EMBL/GenBank/DDBJ whole genome shotgun (WGS) entry which is preliminary data.</text>
</comment>
<dbReference type="Proteomes" id="UP000249390">
    <property type="component" value="Unassembled WGS sequence"/>
</dbReference>
<keyword evidence="3" id="KW-1185">Reference proteome</keyword>
<evidence type="ECO:0000259" key="1">
    <source>
        <dbReference type="Pfam" id="PF03372"/>
    </source>
</evidence>
<gene>
    <name evidence="2" type="ORF">DM860_013129</name>
</gene>
<dbReference type="Pfam" id="PF03372">
    <property type="entry name" value="Exo_endo_phos"/>
    <property type="match status" value="1"/>
</dbReference>
<dbReference type="GO" id="GO:0003824">
    <property type="term" value="F:catalytic activity"/>
    <property type="evidence" value="ECO:0007669"/>
    <property type="project" value="InterPro"/>
</dbReference>
<dbReference type="PANTHER" id="PTHR33710">
    <property type="entry name" value="BNAC02G09200D PROTEIN"/>
    <property type="match status" value="1"/>
</dbReference>
<dbReference type="Gene3D" id="3.60.10.10">
    <property type="entry name" value="Endonuclease/exonuclease/phosphatase"/>
    <property type="match status" value="1"/>
</dbReference>